<name>A0A4R3M8N3_9BURK</name>
<dbReference type="SUPFAM" id="SSF50891">
    <property type="entry name" value="Cyclophilin-like"/>
    <property type="match status" value="1"/>
</dbReference>
<dbReference type="PROSITE" id="PS00170">
    <property type="entry name" value="CSA_PPIASE_1"/>
    <property type="match status" value="1"/>
</dbReference>
<keyword evidence="10" id="KW-1185">Reference proteome</keyword>
<dbReference type="GO" id="GO:0005737">
    <property type="term" value="C:cytoplasm"/>
    <property type="evidence" value="ECO:0007669"/>
    <property type="project" value="UniProtKB-SubCell"/>
</dbReference>
<feature type="domain" description="PPIase cyclophilin-type" evidence="8">
    <location>
        <begin position="64"/>
        <end position="221"/>
    </location>
</feature>
<dbReference type="Gene3D" id="2.40.100.10">
    <property type="entry name" value="Cyclophilin-like"/>
    <property type="match status" value="1"/>
</dbReference>
<dbReference type="EC" id="5.2.1.8" evidence="7"/>
<proteinExistence type="inferred from homology"/>
<dbReference type="InterPro" id="IPR044665">
    <property type="entry name" value="E_coli_cyclophilin_A-like"/>
</dbReference>
<dbReference type="InterPro" id="IPR029000">
    <property type="entry name" value="Cyclophilin-like_dom_sf"/>
</dbReference>
<protein>
    <recommendedName>
        <fullName evidence="7">Peptidyl-prolyl cis-trans isomerase</fullName>
        <shortName evidence="7">PPIase</shortName>
        <ecNumber evidence="7">5.2.1.8</ecNumber>
    </recommendedName>
</protein>
<dbReference type="CDD" id="cd01920">
    <property type="entry name" value="cyclophilin_EcCYP_like"/>
    <property type="match status" value="1"/>
</dbReference>
<dbReference type="Pfam" id="PF00160">
    <property type="entry name" value="Pro_isomerase"/>
    <property type="match status" value="1"/>
</dbReference>
<dbReference type="FunFam" id="2.40.100.10:FF:000004">
    <property type="entry name" value="Peptidyl-prolyl cis-trans isomerase"/>
    <property type="match status" value="1"/>
</dbReference>
<evidence type="ECO:0000256" key="1">
    <source>
        <dbReference type="ARBA" id="ARBA00002388"/>
    </source>
</evidence>
<comment type="similarity">
    <text evidence="3 7">Belongs to the cyclophilin-type PPIase family.</text>
</comment>
<sequence>MNSHTSSMQILSIITRVLSHSARTFSFVCAMSLALASGGAAQATSSIPTQGKSVMSTNPRVKLHTNMGDMVIALDAEKAPKTVANFLSYVNEGFYDGTIFHRVISNFMVQGGGFEPGMKQKQTHAPVDNEANNGLKNDMYTLAMARTSDPHSATAQFFINVANNEFLNYTAPTPNGWGYAVFGKVVEGTDVVDKIKAVKTGNKGFHQDVPVEDVVIEKATVIE</sequence>
<keyword evidence="6 7" id="KW-0413">Isomerase</keyword>
<dbReference type="EMBL" id="SMAJ01000003">
    <property type="protein sequence ID" value="TCT09750.1"/>
    <property type="molecule type" value="Genomic_DNA"/>
</dbReference>
<evidence type="ECO:0000256" key="6">
    <source>
        <dbReference type="ARBA" id="ARBA00023235"/>
    </source>
</evidence>
<comment type="subcellular location">
    <subcellularLocation>
        <location evidence="2">Cytoplasm</location>
    </subcellularLocation>
</comment>
<dbReference type="PANTHER" id="PTHR43246">
    <property type="entry name" value="PEPTIDYL-PROLYL CIS-TRANS ISOMERASE CYP38, CHLOROPLASTIC"/>
    <property type="match status" value="1"/>
</dbReference>
<evidence type="ECO:0000313" key="9">
    <source>
        <dbReference type="EMBL" id="TCT09750.1"/>
    </source>
</evidence>
<keyword evidence="4" id="KW-0963">Cytoplasm</keyword>
<keyword evidence="5 7" id="KW-0697">Rotamase</keyword>
<dbReference type="GO" id="GO:0003755">
    <property type="term" value="F:peptidyl-prolyl cis-trans isomerase activity"/>
    <property type="evidence" value="ECO:0007669"/>
    <property type="project" value="UniProtKB-UniRule"/>
</dbReference>
<dbReference type="PRINTS" id="PR00153">
    <property type="entry name" value="CSAPPISMRASE"/>
</dbReference>
<comment type="function">
    <text evidence="1 7">PPIases accelerate the folding of proteins. It catalyzes the cis-trans isomerization of proline imidic peptide bonds in oligopeptides.</text>
</comment>
<reference evidence="9 10" key="1">
    <citation type="submission" date="2019-03" db="EMBL/GenBank/DDBJ databases">
        <title>Genomic Encyclopedia of Type Strains, Phase IV (KMG-IV): sequencing the most valuable type-strain genomes for metagenomic binning, comparative biology and taxonomic classification.</title>
        <authorList>
            <person name="Goeker M."/>
        </authorList>
    </citation>
    <scope>NUCLEOTIDE SEQUENCE [LARGE SCALE GENOMIC DNA]</scope>
    <source>
        <strain evidence="9 10">DSM 24591</strain>
    </source>
</reference>
<evidence type="ECO:0000313" key="10">
    <source>
        <dbReference type="Proteomes" id="UP000295525"/>
    </source>
</evidence>
<comment type="catalytic activity">
    <reaction evidence="7">
        <text>[protein]-peptidylproline (omega=180) = [protein]-peptidylproline (omega=0)</text>
        <dbReference type="Rhea" id="RHEA:16237"/>
        <dbReference type="Rhea" id="RHEA-COMP:10747"/>
        <dbReference type="Rhea" id="RHEA-COMP:10748"/>
        <dbReference type="ChEBI" id="CHEBI:83833"/>
        <dbReference type="ChEBI" id="CHEBI:83834"/>
        <dbReference type="EC" id="5.2.1.8"/>
    </reaction>
</comment>
<evidence type="ECO:0000256" key="7">
    <source>
        <dbReference type="RuleBase" id="RU363019"/>
    </source>
</evidence>
<evidence type="ECO:0000256" key="2">
    <source>
        <dbReference type="ARBA" id="ARBA00004496"/>
    </source>
</evidence>
<dbReference type="PROSITE" id="PS50072">
    <property type="entry name" value="CSA_PPIASE_2"/>
    <property type="match status" value="1"/>
</dbReference>
<accession>A0A4R3M8N3</accession>
<dbReference type="InterPro" id="IPR020892">
    <property type="entry name" value="Cyclophilin-type_PPIase_CS"/>
</dbReference>
<evidence type="ECO:0000256" key="5">
    <source>
        <dbReference type="ARBA" id="ARBA00023110"/>
    </source>
</evidence>
<dbReference type="Proteomes" id="UP000295525">
    <property type="component" value="Unassembled WGS sequence"/>
</dbReference>
<organism evidence="9 10">
    <name type="scientific">Paralcaligenes ureilyticus</name>
    <dbReference type="NCBI Taxonomy" id="627131"/>
    <lineage>
        <taxon>Bacteria</taxon>
        <taxon>Pseudomonadati</taxon>
        <taxon>Pseudomonadota</taxon>
        <taxon>Betaproteobacteria</taxon>
        <taxon>Burkholderiales</taxon>
        <taxon>Alcaligenaceae</taxon>
        <taxon>Paralcaligenes</taxon>
    </lineage>
</organism>
<dbReference type="AlphaFoldDB" id="A0A4R3M8N3"/>
<evidence type="ECO:0000256" key="4">
    <source>
        <dbReference type="ARBA" id="ARBA00022490"/>
    </source>
</evidence>
<evidence type="ECO:0000259" key="8">
    <source>
        <dbReference type="PROSITE" id="PS50072"/>
    </source>
</evidence>
<evidence type="ECO:0000256" key="3">
    <source>
        <dbReference type="ARBA" id="ARBA00007365"/>
    </source>
</evidence>
<comment type="caution">
    <text evidence="9">The sequence shown here is derived from an EMBL/GenBank/DDBJ whole genome shotgun (WGS) entry which is preliminary data.</text>
</comment>
<dbReference type="InterPro" id="IPR002130">
    <property type="entry name" value="Cyclophilin-type_PPIase_dom"/>
</dbReference>
<gene>
    <name evidence="9" type="ORF">EDC26_103372</name>
</gene>
<dbReference type="GO" id="GO:0006457">
    <property type="term" value="P:protein folding"/>
    <property type="evidence" value="ECO:0007669"/>
    <property type="project" value="InterPro"/>
</dbReference>